<dbReference type="Pfam" id="PF09995">
    <property type="entry name" value="MPAB_Lcp_cat"/>
    <property type="match status" value="1"/>
</dbReference>
<reference evidence="3 4" key="1">
    <citation type="submission" date="2024-10" db="EMBL/GenBank/DDBJ databases">
        <title>The Natural Products Discovery Center: Release of the First 8490 Sequenced Strains for Exploring Actinobacteria Biosynthetic Diversity.</title>
        <authorList>
            <person name="Kalkreuter E."/>
            <person name="Kautsar S.A."/>
            <person name="Yang D."/>
            <person name="Bader C.D."/>
            <person name="Teijaro C.N."/>
            <person name="Fluegel L."/>
            <person name="Davis C.M."/>
            <person name="Simpson J.R."/>
            <person name="Lauterbach L."/>
            <person name="Steele A.D."/>
            <person name="Gui C."/>
            <person name="Meng S."/>
            <person name="Li G."/>
            <person name="Viehrig K."/>
            <person name="Ye F."/>
            <person name="Su P."/>
            <person name="Kiefer A.F."/>
            <person name="Nichols A."/>
            <person name="Cepeda A.J."/>
            <person name="Yan W."/>
            <person name="Fan B."/>
            <person name="Jiang Y."/>
            <person name="Adhikari A."/>
            <person name="Zheng C.-J."/>
            <person name="Schuster L."/>
            <person name="Cowan T.M."/>
            <person name="Smanski M.J."/>
            <person name="Chevrette M.G."/>
            <person name="De Carvalho L.P.S."/>
            <person name="Shen B."/>
        </authorList>
    </citation>
    <scope>NUCLEOTIDE SEQUENCE [LARGE SCALE GENOMIC DNA]</scope>
    <source>
        <strain evidence="3 4">NPDC000140</strain>
    </source>
</reference>
<proteinExistence type="predicted"/>
<feature type="compositionally biased region" description="Basic and acidic residues" evidence="1">
    <location>
        <begin position="297"/>
        <end position="309"/>
    </location>
</feature>
<evidence type="ECO:0000313" key="3">
    <source>
        <dbReference type="EMBL" id="MFF5198789.1"/>
    </source>
</evidence>
<comment type="caution">
    <text evidence="3">The sequence shown here is derived from an EMBL/GenBank/DDBJ whole genome shotgun (WGS) entry which is preliminary data.</text>
</comment>
<gene>
    <name evidence="3" type="ORF">ACFY3B_04180</name>
</gene>
<dbReference type="EMBL" id="JBIAZM010000001">
    <property type="protein sequence ID" value="MFF5198789.1"/>
    <property type="molecule type" value="Genomic_DNA"/>
</dbReference>
<name>A0ABW6VMC3_9ACTN</name>
<evidence type="ECO:0000256" key="1">
    <source>
        <dbReference type="SAM" id="MobiDB-lite"/>
    </source>
</evidence>
<organism evidence="3 4">
    <name type="scientific">Micromonospora parva</name>
    <dbReference type="NCBI Taxonomy" id="1464048"/>
    <lineage>
        <taxon>Bacteria</taxon>
        <taxon>Bacillati</taxon>
        <taxon>Actinomycetota</taxon>
        <taxon>Actinomycetes</taxon>
        <taxon>Micromonosporales</taxon>
        <taxon>Micromonosporaceae</taxon>
        <taxon>Micromonospora</taxon>
    </lineage>
</organism>
<feature type="domain" description="ER-bound oxygenase mpaB/mpaB'/Rubber oxygenase catalytic" evidence="2">
    <location>
        <begin position="49"/>
        <end position="235"/>
    </location>
</feature>
<evidence type="ECO:0000313" key="4">
    <source>
        <dbReference type="Proteomes" id="UP001602287"/>
    </source>
</evidence>
<evidence type="ECO:0000259" key="2">
    <source>
        <dbReference type="Pfam" id="PF09995"/>
    </source>
</evidence>
<keyword evidence="3" id="KW-0560">Oxidoreductase</keyword>
<feature type="region of interest" description="Disordered" evidence="1">
    <location>
        <begin position="274"/>
        <end position="309"/>
    </location>
</feature>
<dbReference type="EC" id="1.-.-.-" evidence="3"/>
<dbReference type="Proteomes" id="UP001602287">
    <property type="component" value="Unassembled WGS sequence"/>
</dbReference>
<accession>A0ABW6VMC3</accession>
<dbReference type="PANTHER" id="PTHR36124:SF1">
    <property type="entry name" value="ER-BOUND OXYGENASE MPAB_MPAB'_RUBBER OXYGENASE CATALYTIC DOMAIN-CONTAINING PROTEIN"/>
    <property type="match status" value="1"/>
</dbReference>
<protein>
    <submittedName>
        <fullName evidence="3">Oxygenase MpaB family protein</fullName>
        <ecNumber evidence="3">1.-.-.-</ecNumber>
    </submittedName>
</protein>
<dbReference type="InterPro" id="IPR046366">
    <property type="entry name" value="MPAB"/>
</dbReference>
<keyword evidence="4" id="KW-1185">Reference proteome</keyword>
<dbReference type="GeneID" id="95370361"/>
<dbReference type="RefSeq" id="WP_245233505.1">
    <property type="nucleotide sequence ID" value="NZ_JBEZFX010000006.1"/>
</dbReference>
<dbReference type="PANTHER" id="PTHR36124">
    <property type="match status" value="1"/>
</dbReference>
<dbReference type="InterPro" id="IPR018713">
    <property type="entry name" value="MPAB/Lcp_cat_dom"/>
</dbReference>
<dbReference type="GO" id="GO:0016491">
    <property type="term" value="F:oxidoreductase activity"/>
    <property type="evidence" value="ECO:0007669"/>
    <property type="project" value="UniProtKB-KW"/>
</dbReference>
<sequence>MRGRYDNLTRTRALDPERDYLDIYQTMLRHEFPWDMKLGLNLAFNRSFSVPAIATVHAATGELTERTQKRIDDTGLLMYEMVLNGFEQPRGRDALRRVNQIHRPYDISNDDFRYVLGCLVVIPTRWLQAYGWRPPCCHERHATYLFYRELGRRMGITDIPASYDEFETWFDAHDAAHLQPNDDAAAIERATRMLMLARLPRMLAPLGDALVSALYDAPLRRATRVDTPAWPVRAGLHLALKTRSLSQRWFGAPRATALFADGIRARSYPDGYEISQLGPRHDRRDGGVAGTGVTEPAGRDRRSREPAPE</sequence>